<comment type="caution">
    <text evidence="1">The sequence shown here is derived from an EMBL/GenBank/DDBJ whole genome shotgun (WGS) entry which is preliminary data.</text>
</comment>
<evidence type="ECO:0000313" key="1">
    <source>
        <dbReference type="EMBL" id="KAI4380670.1"/>
    </source>
</evidence>
<accession>A0ACB9RNP0</accession>
<organism evidence="1 2">
    <name type="scientific">Melastoma candidum</name>
    <dbReference type="NCBI Taxonomy" id="119954"/>
    <lineage>
        <taxon>Eukaryota</taxon>
        <taxon>Viridiplantae</taxon>
        <taxon>Streptophyta</taxon>
        <taxon>Embryophyta</taxon>
        <taxon>Tracheophyta</taxon>
        <taxon>Spermatophyta</taxon>
        <taxon>Magnoliopsida</taxon>
        <taxon>eudicotyledons</taxon>
        <taxon>Gunneridae</taxon>
        <taxon>Pentapetalae</taxon>
        <taxon>rosids</taxon>
        <taxon>malvids</taxon>
        <taxon>Myrtales</taxon>
        <taxon>Melastomataceae</taxon>
        <taxon>Melastomatoideae</taxon>
        <taxon>Melastomateae</taxon>
        <taxon>Melastoma</taxon>
    </lineage>
</organism>
<evidence type="ECO:0000313" key="2">
    <source>
        <dbReference type="Proteomes" id="UP001057402"/>
    </source>
</evidence>
<dbReference type="Proteomes" id="UP001057402">
    <property type="component" value="Chromosome 3"/>
</dbReference>
<reference evidence="2" key="1">
    <citation type="journal article" date="2023" name="Front. Plant Sci.">
        <title>Chromosomal-level genome assembly of Melastoma candidum provides insights into trichome evolution.</title>
        <authorList>
            <person name="Zhong Y."/>
            <person name="Wu W."/>
            <person name="Sun C."/>
            <person name="Zou P."/>
            <person name="Liu Y."/>
            <person name="Dai S."/>
            <person name="Zhou R."/>
        </authorList>
    </citation>
    <scope>NUCLEOTIDE SEQUENCE [LARGE SCALE GENOMIC DNA]</scope>
</reference>
<name>A0ACB9RNP0_9MYRT</name>
<keyword evidence="2" id="KW-1185">Reference proteome</keyword>
<sequence>MATHEKPRKGFLTFYRSITRASKPNRLPRPEDMTLPAAVPEEYLASPQVKPRRSLAAEGEYEAARRSVDGRGGGGEKGWVVEGRRSVSYVETASPEAVARLLQAKVMVCDMPGFMQVHAFRCARRSFDSLEKFSSKYMAHSIKKEFDKVYGPAWHCIVGSNFGSFVTHSTGCFLYFSMDKLYILLFKTKVRKTPDS</sequence>
<gene>
    <name evidence="1" type="ORF">MLD38_006835</name>
</gene>
<dbReference type="EMBL" id="CM042882">
    <property type="protein sequence ID" value="KAI4380670.1"/>
    <property type="molecule type" value="Genomic_DNA"/>
</dbReference>
<proteinExistence type="predicted"/>
<protein>
    <submittedName>
        <fullName evidence="1">Uncharacterized protein</fullName>
    </submittedName>
</protein>